<evidence type="ECO:0000256" key="6">
    <source>
        <dbReference type="PIRSR" id="PIRSR005604-1"/>
    </source>
</evidence>
<feature type="active site" description="Nucleophile" evidence="6">
    <location>
        <position position="88"/>
    </location>
</feature>
<dbReference type="InterPro" id="IPR044791">
    <property type="entry name" value="Beta-glucanase/XTH"/>
</dbReference>
<sequence>MLWVLPLVAYAGNFKKNFHSTWGHDRVGMFDDGKLLTLTLDKYSGSGFESKSRYLFGKFDMKIKLVPRNSAGTVTTFFLASNGAVHDEIDFEFLGNVTGEPYTIHTNVFSQGKGNREQQFKLWFDPTTDFHTYSITWNPHNIIFSIDGLPIREFKNRGSIGVPYPISKPMKIYASLWNADDWATMGGRVKTNWKEAPFVASYGGFRITACKWARSTKSTNCIESNTNGEKDEWKNQQVNSSEKKWMKMVQRHYMVYNYCTDLNRFPKGLPVECNLS</sequence>
<keyword evidence="8" id="KW-0134">Cell wall</keyword>
<dbReference type="PIRSF" id="PIRSF005604">
    <property type="entry name" value="XET"/>
    <property type="match status" value="1"/>
</dbReference>
<dbReference type="InterPro" id="IPR013320">
    <property type="entry name" value="ConA-like_dom_sf"/>
</dbReference>
<comment type="function">
    <text evidence="8">Catalyzes xyloglucan endohydrolysis (XEH) and/or endotransglycosylation (XET). Cleaves and religates xyloglucan polymers, an essential constituent of the primary cell wall, and thereby participates in cell wall construction of growing tissues.</text>
</comment>
<dbReference type="Pfam" id="PF00722">
    <property type="entry name" value="Glyco_hydro_16"/>
    <property type="match status" value="1"/>
</dbReference>
<name>A0A803KZI4_CHEQI</name>
<evidence type="ECO:0000313" key="11">
    <source>
        <dbReference type="Proteomes" id="UP000596660"/>
    </source>
</evidence>
<dbReference type="FunFam" id="2.60.120.200:FF:000025">
    <property type="entry name" value="Xyloglucan endotransglucosylase/hydrolase"/>
    <property type="match status" value="1"/>
</dbReference>
<keyword evidence="11" id="KW-1185">Reference proteome</keyword>
<keyword evidence="3" id="KW-1015">Disulfide bond</keyword>
<organism evidence="10 11">
    <name type="scientific">Chenopodium quinoa</name>
    <name type="common">Quinoa</name>
    <dbReference type="NCBI Taxonomy" id="63459"/>
    <lineage>
        <taxon>Eukaryota</taxon>
        <taxon>Viridiplantae</taxon>
        <taxon>Streptophyta</taxon>
        <taxon>Embryophyta</taxon>
        <taxon>Tracheophyta</taxon>
        <taxon>Spermatophyta</taxon>
        <taxon>Magnoliopsida</taxon>
        <taxon>eudicotyledons</taxon>
        <taxon>Gunneridae</taxon>
        <taxon>Pentapetalae</taxon>
        <taxon>Caryophyllales</taxon>
        <taxon>Chenopodiaceae</taxon>
        <taxon>Chenopodioideae</taxon>
        <taxon>Atripliceae</taxon>
        <taxon>Chenopodium</taxon>
    </lineage>
</organism>
<dbReference type="EC" id="2.4.1.207" evidence="8"/>
<dbReference type="OMA" id="FRITACK"/>
<dbReference type="InterPro" id="IPR016455">
    <property type="entry name" value="XTH"/>
</dbReference>
<dbReference type="InterPro" id="IPR000757">
    <property type="entry name" value="Beta-glucanase-like"/>
</dbReference>
<dbReference type="EnsemblPlants" id="AUR62004444-RA">
    <property type="protein sequence ID" value="AUR62004444-RA:cds"/>
    <property type="gene ID" value="AUR62004444"/>
</dbReference>
<evidence type="ECO:0000256" key="3">
    <source>
        <dbReference type="ARBA" id="ARBA00023157"/>
    </source>
</evidence>
<comment type="similarity">
    <text evidence="8">Belongs to the glycosyl hydrolase 16 family.</text>
</comment>
<proteinExistence type="inferred from homology"/>
<dbReference type="GO" id="GO:0010411">
    <property type="term" value="P:xyloglucan metabolic process"/>
    <property type="evidence" value="ECO:0007669"/>
    <property type="project" value="InterPro"/>
</dbReference>
<dbReference type="GO" id="GO:0004553">
    <property type="term" value="F:hydrolase activity, hydrolyzing O-glycosyl compounds"/>
    <property type="evidence" value="ECO:0007669"/>
    <property type="project" value="InterPro"/>
</dbReference>
<accession>A0A803KZI4</accession>
<dbReference type="GO" id="GO:0016762">
    <property type="term" value="F:xyloglucan:xyloglucosyl transferase activity"/>
    <property type="evidence" value="ECO:0007669"/>
    <property type="project" value="UniProtKB-EC"/>
</dbReference>
<dbReference type="Proteomes" id="UP000596660">
    <property type="component" value="Unplaced"/>
</dbReference>
<evidence type="ECO:0000256" key="7">
    <source>
        <dbReference type="PIRSR" id="PIRSR005604-2"/>
    </source>
</evidence>
<keyword evidence="4" id="KW-0325">Glycoprotein</keyword>
<keyword evidence="5 8" id="KW-0326">Glycosidase</keyword>
<dbReference type="GO" id="GO:0042546">
    <property type="term" value="P:cell wall biogenesis"/>
    <property type="evidence" value="ECO:0007669"/>
    <property type="project" value="InterPro"/>
</dbReference>
<dbReference type="AlphaFoldDB" id="A0A803KZI4"/>
<dbReference type="Gene3D" id="2.60.120.200">
    <property type="match status" value="1"/>
</dbReference>
<evidence type="ECO:0000256" key="1">
    <source>
        <dbReference type="ARBA" id="ARBA00022679"/>
    </source>
</evidence>
<dbReference type="Gramene" id="AUR62004444-RA">
    <property type="protein sequence ID" value="AUR62004444-RA:cds"/>
    <property type="gene ID" value="AUR62004444"/>
</dbReference>
<feature type="glycosylation site" description="N-linked (GlcNAc...) asparagine" evidence="7">
    <location>
        <position position="96"/>
    </location>
</feature>
<evidence type="ECO:0000256" key="4">
    <source>
        <dbReference type="ARBA" id="ARBA00023180"/>
    </source>
</evidence>
<feature type="active site" description="Proton donor" evidence="6">
    <location>
        <position position="92"/>
    </location>
</feature>
<keyword evidence="2 8" id="KW-0378">Hydrolase</keyword>
<dbReference type="PROSITE" id="PS51762">
    <property type="entry name" value="GH16_2"/>
    <property type="match status" value="1"/>
</dbReference>
<evidence type="ECO:0000313" key="10">
    <source>
        <dbReference type="EnsemblPlants" id="AUR62004444-RA:cds"/>
    </source>
</evidence>
<dbReference type="PANTHER" id="PTHR31062">
    <property type="entry name" value="XYLOGLUCAN ENDOTRANSGLUCOSYLASE/HYDROLASE PROTEIN 8-RELATED"/>
    <property type="match status" value="1"/>
</dbReference>
<dbReference type="CDD" id="cd02176">
    <property type="entry name" value="GH16_XET"/>
    <property type="match status" value="1"/>
</dbReference>
<reference evidence="10" key="1">
    <citation type="journal article" date="2017" name="Nature">
        <title>The genome of Chenopodium quinoa.</title>
        <authorList>
            <person name="Jarvis D.E."/>
            <person name="Ho Y.S."/>
            <person name="Lightfoot D.J."/>
            <person name="Schmoeckel S.M."/>
            <person name="Li B."/>
            <person name="Borm T.J.A."/>
            <person name="Ohyanagi H."/>
            <person name="Mineta K."/>
            <person name="Michell C.T."/>
            <person name="Saber N."/>
            <person name="Kharbatia N.M."/>
            <person name="Rupper R.R."/>
            <person name="Sharp A.R."/>
            <person name="Dally N."/>
            <person name="Boughton B.A."/>
            <person name="Woo Y.H."/>
            <person name="Gao G."/>
            <person name="Schijlen E.G.W.M."/>
            <person name="Guo X."/>
            <person name="Momin A.A."/>
            <person name="Negrao S."/>
            <person name="Al-Babili S."/>
            <person name="Gehring C."/>
            <person name="Roessner U."/>
            <person name="Jung C."/>
            <person name="Murphy K."/>
            <person name="Arold S.T."/>
            <person name="Gojobori T."/>
            <person name="van der Linden C.G."/>
            <person name="van Loo E.N."/>
            <person name="Jellen E.N."/>
            <person name="Maughan P.J."/>
            <person name="Tester M."/>
        </authorList>
    </citation>
    <scope>NUCLEOTIDE SEQUENCE [LARGE SCALE GENOMIC DNA]</scope>
    <source>
        <strain evidence="10">cv. PI 614886</strain>
    </source>
</reference>
<dbReference type="InterPro" id="IPR010713">
    <property type="entry name" value="XET_C"/>
</dbReference>
<dbReference type="InterPro" id="IPR008263">
    <property type="entry name" value="GH16_AS"/>
</dbReference>
<comment type="subcellular location">
    <subcellularLocation>
        <location evidence="8">Secreted</location>
        <location evidence="8">Cell wall</location>
    </subcellularLocation>
    <subcellularLocation>
        <location evidence="8">Secreted</location>
        <location evidence="8">Extracellular space</location>
        <location evidence="8">Apoplast</location>
    </subcellularLocation>
</comment>
<evidence type="ECO:0000256" key="5">
    <source>
        <dbReference type="ARBA" id="ARBA00023295"/>
    </source>
</evidence>
<dbReference type="SUPFAM" id="SSF49899">
    <property type="entry name" value="Concanavalin A-like lectins/glucanases"/>
    <property type="match status" value="1"/>
</dbReference>
<dbReference type="GO" id="GO:0071555">
    <property type="term" value="P:cell wall organization"/>
    <property type="evidence" value="ECO:0007669"/>
    <property type="project" value="UniProtKB-KW"/>
</dbReference>
<evidence type="ECO:0000259" key="9">
    <source>
        <dbReference type="PROSITE" id="PS51762"/>
    </source>
</evidence>
<keyword evidence="8" id="KW-0052">Apoplast</keyword>
<evidence type="ECO:0000256" key="8">
    <source>
        <dbReference type="RuleBase" id="RU361120"/>
    </source>
</evidence>
<keyword evidence="1 8" id="KW-0808">Transferase</keyword>
<feature type="domain" description="GH16" evidence="9">
    <location>
        <begin position="8"/>
        <end position="202"/>
    </location>
</feature>
<comment type="PTM">
    <text evidence="8">Contains at least one intrachain disulfide bond essential for its enzymatic activity.</text>
</comment>
<evidence type="ECO:0000256" key="2">
    <source>
        <dbReference type="ARBA" id="ARBA00022801"/>
    </source>
</evidence>
<keyword evidence="8" id="KW-0961">Cell wall biogenesis/degradation</keyword>
<reference evidence="10" key="2">
    <citation type="submission" date="2021-03" db="UniProtKB">
        <authorList>
            <consortium name="EnsemblPlants"/>
        </authorList>
    </citation>
    <scope>IDENTIFICATION</scope>
</reference>
<dbReference type="Pfam" id="PF06955">
    <property type="entry name" value="XET_C"/>
    <property type="match status" value="1"/>
</dbReference>
<dbReference type="PROSITE" id="PS01034">
    <property type="entry name" value="GH16_1"/>
    <property type="match status" value="1"/>
</dbReference>
<dbReference type="InterPro" id="IPR008264">
    <property type="entry name" value="Beta_glucanase"/>
</dbReference>
<dbReference type="PRINTS" id="PR00737">
    <property type="entry name" value="GLHYDRLASE16"/>
</dbReference>
<dbReference type="GO" id="GO:0048046">
    <property type="term" value="C:apoplast"/>
    <property type="evidence" value="ECO:0007669"/>
    <property type="project" value="UniProtKB-SubCell"/>
</dbReference>
<keyword evidence="8" id="KW-0964">Secreted</keyword>
<protein>
    <recommendedName>
        <fullName evidence="8">Xyloglucan endotransglucosylase/hydrolase</fullName>
        <ecNumber evidence="8">2.4.1.207</ecNumber>
    </recommendedName>
</protein>